<sequence length="278" mass="30738">MVASESISGAATRLILGALPPSESPTGSNPRAQALTIHSVPDARGKYIDLDTTKKKGGNEDNTSSSILDLLTKVVPSSKWTDTTELALARALVELAQGQQRGSVIHSGKWDTAAQNCQRGSISFGFTGAQCKSKWDLMQIKYKQIIFLMVNYYGEWNDFAHQVILPTPQWAMVLISSENRETDLMKWADMSFPTFLVMYSLDPLVLLRLTKAVNYVQAGYDAQILPEEESSATIQMRALRQVQLDAGVSEVQLLWAMSYLLISLKLATGYLDQPSKDK</sequence>
<protein>
    <submittedName>
        <fullName evidence="1">Uncharacterized protein</fullName>
    </submittedName>
</protein>
<evidence type="ECO:0000313" key="2">
    <source>
        <dbReference type="Proteomes" id="UP001060170"/>
    </source>
</evidence>
<reference evidence="2" key="1">
    <citation type="journal article" date="2018" name="BMC Genomics">
        <title>Genomic insights into host adaptation between the wheat stripe rust pathogen (Puccinia striiformis f. sp. tritici) and the barley stripe rust pathogen (Puccinia striiformis f. sp. hordei).</title>
        <authorList>
            <person name="Xia C."/>
            <person name="Wang M."/>
            <person name="Yin C."/>
            <person name="Cornejo O.E."/>
            <person name="Hulbert S.H."/>
            <person name="Chen X."/>
        </authorList>
    </citation>
    <scope>NUCLEOTIDE SEQUENCE [LARGE SCALE GENOMIC DNA]</scope>
    <source>
        <strain evidence="2">93-210</strain>
    </source>
</reference>
<name>A0ACC0E792_9BASI</name>
<dbReference type="Proteomes" id="UP001060170">
    <property type="component" value="Chromosome 10"/>
</dbReference>
<reference evidence="1 2" key="3">
    <citation type="journal article" date="2022" name="Microbiol. Spectr.">
        <title>Folding features and dynamics of 3D genome architecture in plant fungal pathogens.</title>
        <authorList>
            <person name="Xia C."/>
        </authorList>
    </citation>
    <scope>NUCLEOTIDE SEQUENCE [LARGE SCALE GENOMIC DNA]</scope>
    <source>
        <strain evidence="1 2">93-210</strain>
    </source>
</reference>
<evidence type="ECO:0000313" key="1">
    <source>
        <dbReference type="EMBL" id="KAI7945144.1"/>
    </source>
</evidence>
<organism evidence="1 2">
    <name type="scientific">Puccinia striiformis f. sp. tritici</name>
    <dbReference type="NCBI Taxonomy" id="168172"/>
    <lineage>
        <taxon>Eukaryota</taxon>
        <taxon>Fungi</taxon>
        <taxon>Dikarya</taxon>
        <taxon>Basidiomycota</taxon>
        <taxon>Pucciniomycotina</taxon>
        <taxon>Pucciniomycetes</taxon>
        <taxon>Pucciniales</taxon>
        <taxon>Pucciniaceae</taxon>
        <taxon>Puccinia</taxon>
    </lineage>
</organism>
<comment type="caution">
    <text evidence="1">The sequence shown here is derived from an EMBL/GenBank/DDBJ whole genome shotgun (WGS) entry which is preliminary data.</text>
</comment>
<accession>A0ACC0E792</accession>
<dbReference type="EMBL" id="CM045874">
    <property type="protein sequence ID" value="KAI7945144.1"/>
    <property type="molecule type" value="Genomic_DNA"/>
</dbReference>
<reference evidence="2" key="2">
    <citation type="journal article" date="2018" name="Mol. Plant Microbe Interact.">
        <title>Genome sequence resources for the wheat stripe rust pathogen (Puccinia striiformis f. sp. tritici) and the barley stripe rust pathogen (Puccinia striiformis f. sp. hordei).</title>
        <authorList>
            <person name="Xia C."/>
            <person name="Wang M."/>
            <person name="Yin C."/>
            <person name="Cornejo O.E."/>
            <person name="Hulbert S.H."/>
            <person name="Chen X."/>
        </authorList>
    </citation>
    <scope>NUCLEOTIDE SEQUENCE [LARGE SCALE GENOMIC DNA]</scope>
    <source>
        <strain evidence="2">93-210</strain>
    </source>
</reference>
<gene>
    <name evidence="1" type="ORF">MJO28_010839</name>
</gene>
<keyword evidence="2" id="KW-1185">Reference proteome</keyword>
<proteinExistence type="predicted"/>